<evidence type="ECO:0000313" key="1">
    <source>
        <dbReference type="EMBL" id="KAF9992533.1"/>
    </source>
</evidence>
<accession>A0A9P6SQX4</accession>
<proteinExistence type="predicted"/>
<protein>
    <submittedName>
        <fullName evidence="1">Uncharacterized protein</fullName>
    </submittedName>
</protein>
<evidence type="ECO:0000313" key="2">
    <source>
        <dbReference type="Proteomes" id="UP000703661"/>
    </source>
</evidence>
<gene>
    <name evidence="1" type="ORF">BGZ80_008517</name>
</gene>
<comment type="caution">
    <text evidence="1">The sequence shown here is derived from an EMBL/GenBank/DDBJ whole genome shotgun (WGS) entry which is preliminary data.</text>
</comment>
<reference evidence="1" key="1">
    <citation type="journal article" date="2020" name="Fungal Divers.">
        <title>Resolving the Mortierellaceae phylogeny through synthesis of multi-gene phylogenetics and phylogenomics.</title>
        <authorList>
            <person name="Vandepol N."/>
            <person name="Liber J."/>
            <person name="Desiro A."/>
            <person name="Na H."/>
            <person name="Kennedy M."/>
            <person name="Barry K."/>
            <person name="Grigoriev I.V."/>
            <person name="Miller A.N."/>
            <person name="O'Donnell K."/>
            <person name="Stajich J.E."/>
            <person name="Bonito G."/>
        </authorList>
    </citation>
    <scope>NUCLEOTIDE SEQUENCE</scope>
    <source>
        <strain evidence="1">NRRL 2769</strain>
    </source>
</reference>
<keyword evidence="2" id="KW-1185">Reference proteome</keyword>
<sequence>MPQRTHGRIDMLIQVPLKKRIVLIEWKAIQIDFLDVGTSLGCKEKAEHLSGLVDVNEILELKFSQYDRWRPGQTIRNWITNGPINGERNVSPRKQLAEYLASPEITILKEENEVVAFLVIIIGSRQVLLWQMEDGKFQKKPELAF</sequence>
<dbReference type="OrthoDB" id="5380555at2759"/>
<organism evidence="1 2">
    <name type="scientific">Entomortierella chlamydospora</name>
    <dbReference type="NCBI Taxonomy" id="101097"/>
    <lineage>
        <taxon>Eukaryota</taxon>
        <taxon>Fungi</taxon>
        <taxon>Fungi incertae sedis</taxon>
        <taxon>Mucoromycota</taxon>
        <taxon>Mortierellomycotina</taxon>
        <taxon>Mortierellomycetes</taxon>
        <taxon>Mortierellales</taxon>
        <taxon>Mortierellaceae</taxon>
        <taxon>Entomortierella</taxon>
    </lineage>
</organism>
<dbReference type="AlphaFoldDB" id="A0A9P6SQX4"/>
<dbReference type="Proteomes" id="UP000703661">
    <property type="component" value="Unassembled WGS sequence"/>
</dbReference>
<name>A0A9P6SQX4_9FUNG</name>
<dbReference type="EMBL" id="JAAAID010004634">
    <property type="protein sequence ID" value="KAF9992533.1"/>
    <property type="molecule type" value="Genomic_DNA"/>
</dbReference>